<keyword evidence="3" id="KW-0808">Transferase</keyword>
<keyword evidence="1" id="KW-1133">Transmembrane helix</keyword>
<sequence length="351" mass="40544">MLMNNPVISINIVVLNGEKYIEHCLNSVLNQSFSHEQIQINILDNGSTDNTRILIQDFEFRISNYNFPKVNFIMSNFNFGPWGGWEELLKYTQSQYVVFLSADVILEKDFILNAVHTLDTNPKLGALQAKVYQFDIANLSSNSYVLSPKIIDSCGFKIFRSRRVVNIGHGEIDTGQYNKAGSVFGVEGAVPVLRAEALQGIKVLGEIADHDLFWYAEDLDVAWRLRMAGWEQHYEPSMIAWHDRQTTKQTRRGLRDFIKIRQTISLKKRRLEWRNIRCTIVKNDYIINILKDLVYILPREIAMTGYLLIFETAVFLELFSLLKLIPGMIRKRKVIMKQAKVGPSEIHSYFS</sequence>
<evidence type="ECO:0000313" key="4">
    <source>
        <dbReference type="Proteomes" id="UP000034380"/>
    </source>
</evidence>
<dbReference type="EMBL" id="LCBQ01000008">
    <property type="protein sequence ID" value="KKS13780.1"/>
    <property type="molecule type" value="Genomic_DNA"/>
</dbReference>
<gene>
    <name evidence="3" type="ORF">UU70_C0008G0003</name>
</gene>
<dbReference type="Gene3D" id="3.90.550.10">
    <property type="entry name" value="Spore Coat Polysaccharide Biosynthesis Protein SpsA, Chain A"/>
    <property type="match status" value="1"/>
</dbReference>
<organism evidence="3 4">
    <name type="scientific">Candidatus Yanofskybacteria bacterium GW2011_GWA1_41_6</name>
    <dbReference type="NCBI Taxonomy" id="1619020"/>
    <lineage>
        <taxon>Bacteria</taxon>
        <taxon>Candidatus Yanofskyibacteriota</taxon>
    </lineage>
</organism>
<evidence type="ECO:0000259" key="2">
    <source>
        <dbReference type="Pfam" id="PF00535"/>
    </source>
</evidence>
<keyword evidence="1" id="KW-0812">Transmembrane</keyword>
<name>A0A0G0WLW5_9BACT</name>
<dbReference type="InterPro" id="IPR050834">
    <property type="entry name" value="Glycosyltransf_2"/>
</dbReference>
<accession>A0A0G0WLW5</accession>
<dbReference type="InterPro" id="IPR001173">
    <property type="entry name" value="Glyco_trans_2-like"/>
</dbReference>
<proteinExistence type="predicted"/>
<protein>
    <submittedName>
        <fullName evidence="3">Glycosyl transferase family protein</fullName>
    </submittedName>
</protein>
<dbReference type="PANTHER" id="PTHR43685:SF2">
    <property type="entry name" value="GLYCOSYLTRANSFERASE 2-LIKE DOMAIN-CONTAINING PROTEIN"/>
    <property type="match status" value="1"/>
</dbReference>
<evidence type="ECO:0000313" key="3">
    <source>
        <dbReference type="EMBL" id="KKS13780.1"/>
    </source>
</evidence>
<dbReference type="InterPro" id="IPR029044">
    <property type="entry name" value="Nucleotide-diphossugar_trans"/>
</dbReference>
<dbReference type="PANTHER" id="PTHR43685">
    <property type="entry name" value="GLYCOSYLTRANSFERASE"/>
    <property type="match status" value="1"/>
</dbReference>
<dbReference type="SUPFAM" id="SSF53448">
    <property type="entry name" value="Nucleotide-diphospho-sugar transferases"/>
    <property type="match status" value="1"/>
</dbReference>
<reference evidence="3 4" key="1">
    <citation type="journal article" date="2015" name="Nature">
        <title>rRNA introns, odd ribosomes, and small enigmatic genomes across a large radiation of phyla.</title>
        <authorList>
            <person name="Brown C.T."/>
            <person name="Hug L.A."/>
            <person name="Thomas B.C."/>
            <person name="Sharon I."/>
            <person name="Castelle C.J."/>
            <person name="Singh A."/>
            <person name="Wilkins M.J."/>
            <person name="Williams K.H."/>
            <person name="Banfield J.F."/>
        </authorList>
    </citation>
    <scope>NUCLEOTIDE SEQUENCE [LARGE SCALE GENOMIC DNA]</scope>
</reference>
<dbReference type="AlphaFoldDB" id="A0A0G0WLW5"/>
<keyword evidence="1" id="KW-0472">Membrane</keyword>
<dbReference type="GO" id="GO:0016740">
    <property type="term" value="F:transferase activity"/>
    <property type="evidence" value="ECO:0007669"/>
    <property type="project" value="UniProtKB-KW"/>
</dbReference>
<dbReference type="Proteomes" id="UP000034380">
    <property type="component" value="Unassembled WGS sequence"/>
</dbReference>
<evidence type="ECO:0000256" key="1">
    <source>
        <dbReference type="SAM" id="Phobius"/>
    </source>
</evidence>
<feature type="domain" description="Glycosyltransferase 2-like" evidence="2">
    <location>
        <begin position="9"/>
        <end position="135"/>
    </location>
</feature>
<feature type="transmembrane region" description="Helical" evidence="1">
    <location>
        <begin position="305"/>
        <end position="325"/>
    </location>
</feature>
<dbReference type="Pfam" id="PF00535">
    <property type="entry name" value="Glycos_transf_2"/>
    <property type="match status" value="1"/>
</dbReference>
<comment type="caution">
    <text evidence="3">The sequence shown here is derived from an EMBL/GenBank/DDBJ whole genome shotgun (WGS) entry which is preliminary data.</text>
</comment>